<evidence type="ECO:0000256" key="2">
    <source>
        <dbReference type="ARBA" id="ARBA00022737"/>
    </source>
</evidence>
<comment type="similarity">
    <text evidence="1">Belongs to the PPR family. P subfamily.</text>
</comment>
<dbReference type="NCBIfam" id="TIGR00756">
    <property type="entry name" value="PPR"/>
    <property type="match status" value="10"/>
</dbReference>
<dbReference type="InterPro" id="IPR011990">
    <property type="entry name" value="TPR-like_helical_dom_sf"/>
</dbReference>
<proteinExistence type="inferred from homology"/>
<feature type="repeat" description="PPR" evidence="4">
    <location>
        <begin position="153"/>
        <end position="187"/>
    </location>
</feature>
<evidence type="ECO:0008006" key="7">
    <source>
        <dbReference type="Google" id="ProtNLM"/>
    </source>
</evidence>
<dbReference type="OrthoDB" id="185373at2759"/>
<dbReference type="AlphaFoldDB" id="A0A835ELY8"/>
<name>A0A835ELY8_9POAL</name>
<organism evidence="5 6">
    <name type="scientific">Digitaria exilis</name>
    <dbReference type="NCBI Taxonomy" id="1010633"/>
    <lineage>
        <taxon>Eukaryota</taxon>
        <taxon>Viridiplantae</taxon>
        <taxon>Streptophyta</taxon>
        <taxon>Embryophyta</taxon>
        <taxon>Tracheophyta</taxon>
        <taxon>Spermatophyta</taxon>
        <taxon>Magnoliopsida</taxon>
        <taxon>Liliopsida</taxon>
        <taxon>Poales</taxon>
        <taxon>Poaceae</taxon>
        <taxon>PACMAD clade</taxon>
        <taxon>Panicoideae</taxon>
        <taxon>Panicodae</taxon>
        <taxon>Paniceae</taxon>
        <taxon>Anthephorinae</taxon>
        <taxon>Digitaria</taxon>
    </lineage>
</organism>
<evidence type="ECO:0000256" key="3">
    <source>
        <dbReference type="ARBA" id="ARBA00022946"/>
    </source>
</evidence>
<dbReference type="Proteomes" id="UP000636709">
    <property type="component" value="Unassembled WGS sequence"/>
</dbReference>
<feature type="repeat" description="PPR" evidence="4">
    <location>
        <begin position="223"/>
        <end position="257"/>
    </location>
</feature>
<dbReference type="PROSITE" id="PS51375">
    <property type="entry name" value="PPR"/>
    <property type="match status" value="8"/>
</dbReference>
<dbReference type="Gene3D" id="1.25.40.10">
    <property type="entry name" value="Tetratricopeptide repeat domain"/>
    <property type="match status" value="4"/>
</dbReference>
<gene>
    <name evidence="5" type="ORF">HU200_034445</name>
</gene>
<comment type="caution">
    <text evidence="5">The sequence shown here is derived from an EMBL/GenBank/DDBJ whole genome shotgun (WGS) entry which is preliminary data.</text>
</comment>
<dbReference type="Pfam" id="PF13041">
    <property type="entry name" value="PPR_2"/>
    <property type="match status" value="3"/>
</dbReference>
<protein>
    <recommendedName>
        <fullName evidence="7">Pentatricopeptide repeat-containing protein</fullName>
    </recommendedName>
</protein>
<evidence type="ECO:0000313" key="6">
    <source>
        <dbReference type="Proteomes" id="UP000636709"/>
    </source>
</evidence>
<feature type="repeat" description="PPR" evidence="4">
    <location>
        <begin position="118"/>
        <end position="152"/>
    </location>
</feature>
<evidence type="ECO:0000256" key="1">
    <source>
        <dbReference type="ARBA" id="ARBA00007626"/>
    </source>
</evidence>
<dbReference type="PANTHER" id="PTHR46128">
    <property type="entry name" value="MITOCHONDRIAL GROUP I INTRON SPLICING FACTOR CCM1"/>
    <property type="match status" value="1"/>
</dbReference>
<evidence type="ECO:0000313" key="5">
    <source>
        <dbReference type="EMBL" id="KAF8700082.1"/>
    </source>
</evidence>
<feature type="repeat" description="PPR" evidence="4">
    <location>
        <begin position="10"/>
        <end position="44"/>
    </location>
</feature>
<keyword evidence="6" id="KW-1185">Reference proteome</keyword>
<dbReference type="InterPro" id="IPR002885">
    <property type="entry name" value="PPR_rpt"/>
</dbReference>
<evidence type="ECO:0000256" key="4">
    <source>
        <dbReference type="PROSITE-ProRule" id="PRU00708"/>
    </source>
</evidence>
<accession>A0A835ELY8</accession>
<sequence>MAKGAVVPPTVHTYAILIDGCGRARRTDLALAFFGQLLRTGLGVNTITFCNLLKGLCCAKRTDEAAEVLLCRMPELECVPDAISHFVLLRSFCDEKRSQRDLKLLHMMAQEGACCAPNGKNFNIIINAYAKSGRMGEAILIFEEMEWQGVNPDVVNYGTLIAALSRMGQLDDAMYLFSQMTDQGLLPNGPVYCCLIQGFCTHGDLAKAKELVSEMVNTGIRPDMTFFNSLINNLCKQGRVNDGQDIFDLIEHIGMCPDVIMFSALMDGYCLVGKMEEALRLLDVMLSAGIEPEVVPYGTVVHGYCKNGQIDDALNIVIAAMFEARRIEEAKSLFTSISAQGLVPSGETYRIMLTNLGKEGLLEEADHMFPSMLKSGCPPNSRLLNAMVRFSLEKGQIVKAGTYLSKIDENNLSLEASTTSLLISLFSNEGEYRENRKVLPSKYQCIGQISRI</sequence>
<feature type="repeat" description="PPR" evidence="4">
    <location>
        <begin position="188"/>
        <end position="222"/>
    </location>
</feature>
<feature type="repeat" description="PPR" evidence="4">
    <location>
        <begin position="258"/>
        <end position="292"/>
    </location>
</feature>
<dbReference type="EMBL" id="JACEFO010001828">
    <property type="protein sequence ID" value="KAF8700082.1"/>
    <property type="molecule type" value="Genomic_DNA"/>
</dbReference>
<dbReference type="InterPro" id="IPR050872">
    <property type="entry name" value="PPR_P_subfamily"/>
</dbReference>
<dbReference type="PANTHER" id="PTHR46128:SF358">
    <property type="entry name" value="TETRATRICOPEPTIDE REPEAT (TPR)-LIKE SUPERFAMILY PROTEIN"/>
    <property type="match status" value="1"/>
</dbReference>
<feature type="repeat" description="PPR" evidence="4">
    <location>
        <begin position="45"/>
        <end position="80"/>
    </location>
</feature>
<dbReference type="Pfam" id="PF12854">
    <property type="entry name" value="PPR_1"/>
    <property type="match status" value="1"/>
</dbReference>
<dbReference type="Pfam" id="PF01535">
    <property type="entry name" value="PPR"/>
    <property type="match status" value="2"/>
</dbReference>
<keyword evidence="2" id="KW-0677">Repeat</keyword>
<keyword evidence="3" id="KW-0809">Transit peptide</keyword>
<feature type="repeat" description="PPR" evidence="4">
    <location>
        <begin position="345"/>
        <end position="379"/>
    </location>
</feature>
<reference evidence="5" key="1">
    <citation type="submission" date="2020-07" db="EMBL/GenBank/DDBJ databases">
        <title>Genome sequence and genetic diversity analysis of an under-domesticated orphan crop, white fonio (Digitaria exilis).</title>
        <authorList>
            <person name="Bennetzen J.L."/>
            <person name="Chen S."/>
            <person name="Ma X."/>
            <person name="Wang X."/>
            <person name="Yssel A.E.J."/>
            <person name="Chaluvadi S.R."/>
            <person name="Johnson M."/>
            <person name="Gangashetty P."/>
            <person name="Hamidou F."/>
            <person name="Sanogo M.D."/>
            <person name="Zwaenepoel A."/>
            <person name="Wallace J."/>
            <person name="Van De Peer Y."/>
            <person name="Van Deynze A."/>
        </authorList>
    </citation>
    <scope>NUCLEOTIDE SEQUENCE</scope>
    <source>
        <tissue evidence="5">Leaves</tissue>
    </source>
</reference>